<evidence type="ECO:0000313" key="2">
    <source>
        <dbReference type="Proteomes" id="UP001189915"/>
    </source>
</evidence>
<gene>
    <name evidence="1" type="ORF">LMG18091_01376</name>
</gene>
<comment type="caution">
    <text evidence="1">The sequence shown here is derived from an EMBL/GenBank/DDBJ whole genome shotgun (WGS) entry which is preliminary data.</text>
</comment>
<keyword evidence="2" id="KW-1185">Reference proteome</keyword>
<protein>
    <submittedName>
        <fullName evidence="1">Uncharacterized protein</fullName>
    </submittedName>
</protein>
<evidence type="ECO:0000313" key="1">
    <source>
        <dbReference type="EMBL" id="CAJ0691026.1"/>
    </source>
</evidence>
<proteinExistence type="predicted"/>
<dbReference type="AlphaFoldDB" id="A0AAD2AVR7"/>
<name>A0AAD2AVR7_9RALS</name>
<dbReference type="EMBL" id="CATWAF010000002">
    <property type="protein sequence ID" value="CAJ0691026.1"/>
    <property type="molecule type" value="Genomic_DNA"/>
</dbReference>
<dbReference type="Proteomes" id="UP001189915">
    <property type="component" value="Unassembled WGS sequence"/>
</dbReference>
<sequence>MLALCRAVTLHVQGNSATCRTGFSNKRIRNRIGPHGPTVPTAFALRFSRAGASLAAGRFLSDGPGVSTVICVLARSGWLVRA</sequence>
<accession>A0AAD2AVR7</accession>
<reference evidence="1 2" key="1">
    <citation type="submission" date="2023-07" db="EMBL/GenBank/DDBJ databases">
        <authorList>
            <person name="Peeters C."/>
        </authorList>
    </citation>
    <scope>NUCLEOTIDE SEQUENCE [LARGE SCALE GENOMIC DNA]</scope>
    <source>
        <strain evidence="1 2">LMG 18091</strain>
    </source>
</reference>
<organism evidence="1 2">
    <name type="scientific">Ralstonia wenshanensis</name>
    <dbReference type="NCBI Taxonomy" id="2842456"/>
    <lineage>
        <taxon>Bacteria</taxon>
        <taxon>Pseudomonadati</taxon>
        <taxon>Pseudomonadota</taxon>
        <taxon>Betaproteobacteria</taxon>
        <taxon>Burkholderiales</taxon>
        <taxon>Burkholderiaceae</taxon>
        <taxon>Ralstonia</taxon>
    </lineage>
</organism>